<keyword evidence="5" id="KW-0132">Cell division</keyword>
<evidence type="ECO:0000313" key="14">
    <source>
        <dbReference type="Proteomes" id="UP000053105"/>
    </source>
</evidence>
<comment type="subcellular location">
    <subcellularLocation>
        <location evidence="2">Chromosome</location>
        <location evidence="2">Centromere</location>
    </subcellularLocation>
    <subcellularLocation>
        <location evidence="1">Nucleus</location>
    </subcellularLocation>
</comment>
<feature type="domain" description="Borealin C-terminal" evidence="12">
    <location>
        <begin position="179"/>
        <end position="285"/>
    </location>
</feature>
<dbReference type="GO" id="GO:0051301">
    <property type="term" value="P:cell division"/>
    <property type="evidence" value="ECO:0007669"/>
    <property type="project" value="UniProtKB-KW"/>
</dbReference>
<dbReference type="Pfam" id="PF10444">
    <property type="entry name" value="Nbl1_Borealin_N"/>
    <property type="match status" value="1"/>
</dbReference>
<dbReference type="Proteomes" id="UP000053105">
    <property type="component" value="Unassembled WGS sequence"/>
</dbReference>
<dbReference type="GO" id="GO:0032133">
    <property type="term" value="C:chromosome passenger complex"/>
    <property type="evidence" value="ECO:0007669"/>
    <property type="project" value="TreeGrafter"/>
</dbReference>
<dbReference type="InterPro" id="IPR046466">
    <property type="entry name" value="Borealin_C"/>
</dbReference>
<evidence type="ECO:0000256" key="9">
    <source>
        <dbReference type="ARBA" id="ARBA00023328"/>
    </source>
</evidence>
<keyword evidence="8" id="KW-0131">Cell cycle</keyword>
<gene>
    <name evidence="13" type="ORF">WN51_12986</name>
</gene>
<dbReference type="GO" id="GO:0005634">
    <property type="term" value="C:nucleus"/>
    <property type="evidence" value="ECO:0007669"/>
    <property type="project" value="UniProtKB-SubCell"/>
</dbReference>
<dbReference type="GO" id="GO:0000070">
    <property type="term" value="P:mitotic sister chromatid segregation"/>
    <property type="evidence" value="ECO:0007669"/>
    <property type="project" value="TreeGrafter"/>
</dbReference>
<dbReference type="PANTHER" id="PTHR16040:SF7">
    <property type="entry name" value="AUSTRALIN, ISOFORM A-RELATED"/>
    <property type="match status" value="1"/>
</dbReference>
<reference evidence="13 14" key="1">
    <citation type="submission" date="2015-07" db="EMBL/GenBank/DDBJ databases">
        <title>The genome of Melipona quadrifasciata.</title>
        <authorList>
            <person name="Pan H."/>
            <person name="Kapheim K."/>
        </authorList>
    </citation>
    <scope>NUCLEOTIDE SEQUENCE [LARGE SCALE GENOMIC DNA]</scope>
    <source>
        <strain evidence="13">0111107301</strain>
        <tissue evidence="13">Whole body</tissue>
    </source>
</reference>
<dbReference type="STRING" id="166423.A0A0M9ACJ9"/>
<sequence>MPRTKHTRKTKQVQRPEESDLLIRDFKRQAHLRISKMEAESEMAIKSLETFIDVTLSRLPTEIRQMTLGEILNYETDNEKENCNEISSSVDDHSSRLAPSIVKVKKIGKRITSGTDDGYVTEGVTTTRTSRAKKLAPPTTRRTRSTSRTSKTKLIEINQDTIKKPTRKEQLKRSVKIDKFKTPVATKCGSNEFSIITPKIKPNTPLNILRRPRRGEMALSMQGSPLMVSGVVQENIANVNVPLSNGNIMSLLPNDGLRMSHIPVLDSETMRQLETLKNHIEKVIATK</sequence>
<dbReference type="AlphaFoldDB" id="A0A0M9ACJ9"/>
<name>A0A0M9ACJ9_9HYME</name>
<evidence type="ECO:0000259" key="11">
    <source>
        <dbReference type="Pfam" id="PF10444"/>
    </source>
</evidence>
<evidence type="ECO:0000256" key="4">
    <source>
        <dbReference type="ARBA" id="ARBA00022454"/>
    </source>
</evidence>
<keyword evidence="4" id="KW-0158">Chromosome</keyword>
<organism evidence="13 14">
    <name type="scientific">Melipona quadrifasciata</name>
    <dbReference type="NCBI Taxonomy" id="166423"/>
    <lineage>
        <taxon>Eukaryota</taxon>
        <taxon>Metazoa</taxon>
        <taxon>Ecdysozoa</taxon>
        <taxon>Arthropoda</taxon>
        <taxon>Hexapoda</taxon>
        <taxon>Insecta</taxon>
        <taxon>Pterygota</taxon>
        <taxon>Neoptera</taxon>
        <taxon>Endopterygota</taxon>
        <taxon>Hymenoptera</taxon>
        <taxon>Apocrita</taxon>
        <taxon>Aculeata</taxon>
        <taxon>Apoidea</taxon>
        <taxon>Anthophila</taxon>
        <taxon>Apidae</taxon>
        <taxon>Melipona</taxon>
    </lineage>
</organism>
<dbReference type="EMBL" id="KQ435700">
    <property type="protein sequence ID" value="KOX80503.1"/>
    <property type="molecule type" value="Genomic_DNA"/>
</dbReference>
<evidence type="ECO:0000256" key="5">
    <source>
        <dbReference type="ARBA" id="ARBA00022618"/>
    </source>
</evidence>
<dbReference type="GO" id="GO:0000775">
    <property type="term" value="C:chromosome, centromeric region"/>
    <property type="evidence" value="ECO:0007669"/>
    <property type="project" value="UniProtKB-SubCell"/>
</dbReference>
<dbReference type="OrthoDB" id="6360905at2759"/>
<proteinExistence type="inferred from homology"/>
<dbReference type="InterPro" id="IPR018867">
    <property type="entry name" value="Cell_div_borealin"/>
</dbReference>
<feature type="region of interest" description="Disordered" evidence="10">
    <location>
        <begin position="122"/>
        <end position="150"/>
    </location>
</feature>
<protein>
    <submittedName>
        <fullName evidence="13">Borealin</fullName>
    </submittedName>
</protein>
<feature type="domain" description="Borealin N-terminal" evidence="11">
    <location>
        <begin position="20"/>
        <end position="73"/>
    </location>
</feature>
<keyword evidence="9" id="KW-0137">Centromere</keyword>
<dbReference type="Gene3D" id="6.10.250.1900">
    <property type="match status" value="1"/>
</dbReference>
<evidence type="ECO:0000259" key="12">
    <source>
        <dbReference type="Pfam" id="PF10512"/>
    </source>
</evidence>
<dbReference type="InterPro" id="IPR018851">
    <property type="entry name" value="Borealin_N"/>
</dbReference>
<evidence type="ECO:0000313" key="13">
    <source>
        <dbReference type="EMBL" id="KOX80503.1"/>
    </source>
</evidence>
<dbReference type="Pfam" id="PF10512">
    <property type="entry name" value="Borealin"/>
    <property type="match status" value="1"/>
</dbReference>
<evidence type="ECO:0000256" key="1">
    <source>
        <dbReference type="ARBA" id="ARBA00004123"/>
    </source>
</evidence>
<keyword evidence="6" id="KW-0498">Mitosis</keyword>
<evidence type="ECO:0000256" key="8">
    <source>
        <dbReference type="ARBA" id="ARBA00023306"/>
    </source>
</evidence>
<evidence type="ECO:0000256" key="2">
    <source>
        <dbReference type="ARBA" id="ARBA00004584"/>
    </source>
</evidence>
<evidence type="ECO:0000256" key="3">
    <source>
        <dbReference type="ARBA" id="ARBA00009914"/>
    </source>
</evidence>
<evidence type="ECO:0000256" key="7">
    <source>
        <dbReference type="ARBA" id="ARBA00023242"/>
    </source>
</evidence>
<keyword evidence="14" id="KW-1185">Reference proteome</keyword>
<evidence type="ECO:0000256" key="6">
    <source>
        <dbReference type="ARBA" id="ARBA00022776"/>
    </source>
</evidence>
<dbReference type="GO" id="GO:0051233">
    <property type="term" value="C:spindle midzone"/>
    <property type="evidence" value="ECO:0007669"/>
    <property type="project" value="TreeGrafter"/>
</dbReference>
<accession>A0A0M9ACJ9</accession>
<dbReference type="PANTHER" id="PTHR16040">
    <property type="entry name" value="AUSTRALIN, ISOFORM A-RELATED"/>
    <property type="match status" value="1"/>
</dbReference>
<evidence type="ECO:0000256" key="10">
    <source>
        <dbReference type="SAM" id="MobiDB-lite"/>
    </source>
</evidence>
<keyword evidence="7" id="KW-0539">Nucleus</keyword>
<comment type="similarity">
    <text evidence="3">Belongs to the borealin family.</text>
</comment>